<reference evidence="8" key="1">
    <citation type="submission" date="2016-10" db="EMBL/GenBank/DDBJ databases">
        <authorList>
            <person name="Varghese N."/>
            <person name="Submissions S."/>
        </authorList>
    </citation>
    <scope>NUCLEOTIDE SEQUENCE [LARGE SCALE GENOMIC DNA]</scope>
    <source>
        <strain evidence="8">DSM 16471</strain>
    </source>
</reference>
<dbReference type="OrthoDB" id="105016at2"/>
<evidence type="ECO:0000256" key="1">
    <source>
        <dbReference type="ARBA" id="ARBA00004651"/>
    </source>
</evidence>
<feature type="transmembrane region" description="Helical" evidence="6">
    <location>
        <begin position="361"/>
        <end position="380"/>
    </location>
</feature>
<feature type="transmembrane region" description="Helical" evidence="6">
    <location>
        <begin position="386"/>
        <end position="407"/>
    </location>
</feature>
<dbReference type="PANTHER" id="PTHR30250:SF28">
    <property type="entry name" value="POLYSACCHARIDE BIOSYNTHESIS PROTEIN"/>
    <property type="match status" value="1"/>
</dbReference>
<feature type="transmembrane region" description="Helical" evidence="6">
    <location>
        <begin position="334"/>
        <end position="354"/>
    </location>
</feature>
<keyword evidence="8" id="KW-1185">Reference proteome</keyword>
<organism evidence="7 8">
    <name type="scientific">Maribacter orientalis</name>
    <dbReference type="NCBI Taxonomy" id="228957"/>
    <lineage>
        <taxon>Bacteria</taxon>
        <taxon>Pseudomonadati</taxon>
        <taxon>Bacteroidota</taxon>
        <taxon>Flavobacteriia</taxon>
        <taxon>Flavobacteriales</taxon>
        <taxon>Flavobacteriaceae</taxon>
        <taxon>Maribacter</taxon>
    </lineage>
</organism>
<dbReference type="AlphaFoldDB" id="A0A1H7PST6"/>
<comment type="subcellular location">
    <subcellularLocation>
        <location evidence="1">Cell membrane</location>
        <topology evidence="1">Multi-pass membrane protein</topology>
    </subcellularLocation>
</comment>
<keyword evidence="2" id="KW-1003">Cell membrane</keyword>
<evidence type="ECO:0000256" key="5">
    <source>
        <dbReference type="ARBA" id="ARBA00023136"/>
    </source>
</evidence>
<feature type="transmembrane region" description="Helical" evidence="6">
    <location>
        <begin position="16"/>
        <end position="35"/>
    </location>
</feature>
<feature type="transmembrane region" description="Helical" evidence="6">
    <location>
        <begin position="253"/>
        <end position="274"/>
    </location>
</feature>
<evidence type="ECO:0000313" key="8">
    <source>
        <dbReference type="Proteomes" id="UP000198990"/>
    </source>
</evidence>
<protein>
    <submittedName>
        <fullName evidence="7">Membrane protein involved in the export of O-antigen and teichoic acid</fullName>
    </submittedName>
</protein>
<keyword evidence="5 6" id="KW-0472">Membrane</keyword>
<dbReference type="EMBL" id="FNZN01000003">
    <property type="protein sequence ID" value="SEL38646.1"/>
    <property type="molecule type" value="Genomic_DNA"/>
</dbReference>
<evidence type="ECO:0000256" key="2">
    <source>
        <dbReference type="ARBA" id="ARBA00022475"/>
    </source>
</evidence>
<sequence length="427" mass="47877">MSAIKITLKKVSPKHLFMGSALLVNGGNYLYNLLLGRLLGPEAFADAALLVTLLLVLSFVGMTFQLATTKFAVLFSDETWVAFKNTMYRYALVFGVFTGILVLTFSKNLQELFNTQNKYMFMIFAVAIPLYFVMSVNRGRFQGRHDFGKLAATYQTEMWSRLLLTFALLLLVPFEPGILIAAGIALSFVFGLFPSDFKGVQVFSKSKLAAVDLRQVWIFIGLTAGYELTQIIINNSDILLVKHYFNDKDAGLYSSLALIGRVVYFVAWMFVMLLMPTVIQKQKDGEPTAPVLFKYVFFIGGLSTFIVFVCFLHPNLIITLMFGDAYLSIAHLLWKYALATSLFAVSNIFAYYFLSLNQYSPVILSGLLGFSQVALIMLYHDNLETVVHMQIIAMVILLVAQLLFFIIKNSSSNMGDKKKDLVGSNTH</sequence>
<proteinExistence type="predicted"/>
<keyword evidence="3 6" id="KW-0812">Transmembrane</keyword>
<evidence type="ECO:0000256" key="3">
    <source>
        <dbReference type="ARBA" id="ARBA00022692"/>
    </source>
</evidence>
<name>A0A1H7PST6_9FLAO</name>
<gene>
    <name evidence="7" type="ORF">SAMN04488008_103525</name>
</gene>
<dbReference type="STRING" id="228957.SAMN04488008_103525"/>
<keyword evidence="4 6" id="KW-1133">Transmembrane helix</keyword>
<dbReference type="GO" id="GO:0005886">
    <property type="term" value="C:plasma membrane"/>
    <property type="evidence" value="ECO:0007669"/>
    <property type="project" value="UniProtKB-SubCell"/>
</dbReference>
<evidence type="ECO:0000313" key="7">
    <source>
        <dbReference type="EMBL" id="SEL38646.1"/>
    </source>
</evidence>
<feature type="transmembrane region" description="Helical" evidence="6">
    <location>
        <begin position="47"/>
        <end position="67"/>
    </location>
</feature>
<evidence type="ECO:0000256" key="6">
    <source>
        <dbReference type="SAM" id="Phobius"/>
    </source>
</evidence>
<dbReference type="PANTHER" id="PTHR30250">
    <property type="entry name" value="PST FAMILY PREDICTED COLANIC ACID TRANSPORTER"/>
    <property type="match status" value="1"/>
</dbReference>
<feature type="transmembrane region" description="Helical" evidence="6">
    <location>
        <begin position="295"/>
        <end position="322"/>
    </location>
</feature>
<feature type="transmembrane region" description="Helical" evidence="6">
    <location>
        <begin position="87"/>
        <end position="106"/>
    </location>
</feature>
<evidence type="ECO:0000256" key="4">
    <source>
        <dbReference type="ARBA" id="ARBA00022989"/>
    </source>
</evidence>
<dbReference type="Proteomes" id="UP000198990">
    <property type="component" value="Unassembled WGS sequence"/>
</dbReference>
<feature type="transmembrane region" description="Helical" evidence="6">
    <location>
        <begin position="118"/>
        <end position="136"/>
    </location>
</feature>
<feature type="transmembrane region" description="Helical" evidence="6">
    <location>
        <begin position="162"/>
        <end position="195"/>
    </location>
</feature>
<dbReference type="InterPro" id="IPR050833">
    <property type="entry name" value="Poly_Biosynth_Transport"/>
</dbReference>
<dbReference type="RefSeq" id="WP_091623121.1">
    <property type="nucleotide sequence ID" value="NZ_FNZN01000003.1"/>
</dbReference>
<accession>A0A1H7PST6</accession>